<proteinExistence type="predicted"/>
<feature type="domain" description="DUF7053" evidence="2">
    <location>
        <begin position="4"/>
        <end position="61"/>
    </location>
</feature>
<feature type="region of interest" description="Disordered" evidence="1">
    <location>
        <begin position="42"/>
        <end position="64"/>
    </location>
</feature>
<sequence>MTAETTITTPLPAGATAQAVVENLHNHELYIKTTCPQLISQKHVSGTPGPDQPCVYEITDKRPV</sequence>
<name>A0A439CY33_9PEZI</name>
<feature type="non-terminal residue" evidence="3">
    <location>
        <position position="64"/>
    </location>
</feature>
<gene>
    <name evidence="3" type="ORF">EKO27_g8156</name>
</gene>
<dbReference type="Pfam" id="PF23155">
    <property type="entry name" value="DUF7053"/>
    <property type="match status" value="1"/>
</dbReference>
<dbReference type="EMBL" id="RYZI01000295">
    <property type="protein sequence ID" value="RWA06937.1"/>
    <property type="molecule type" value="Genomic_DNA"/>
</dbReference>
<dbReference type="AlphaFoldDB" id="A0A439CY33"/>
<comment type="caution">
    <text evidence="3">The sequence shown here is derived from an EMBL/GenBank/DDBJ whole genome shotgun (WGS) entry which is preliminary data.</text>
</comment>
<evidence type="ECO:0000313" key="3">
    <source>
        <dbReference type="EMBL" id="RWA06937.1"/>
    </source>
</evidence>
<organism evidence="3 4">
    <name type="scientific">Xylaria grammica</name>
    <dbReference type="NCBI Taxonomy" id="363999"/>
    <lineage>
        <taxon>Eukaryota</taxon>
        <taxon>Fungi</taxon>
        <taxon>Dikarya</taxon>
        <taxon>Ascomycota</taxon>
        <taxon>Pezizomycotina</taxon>
        <taxon>Sordariomycetes</taxon>
        <taxon>Xylariomycetidae</taxon>
        <taxon>Xylariales</taxon>
        <taxon>Xylariaceae</taxon>
        <taxon>Xylaria</taxon>
    </lineage>
</organism>
<accession>A0A439CY33</accession>
<evidence type="ECO:0000313" key="4">
    <source>
        <dbReference type="Proteomes" id="UP000286045"/>
    </source>
</evidence>
<evidence type="ECO:0000256" key="1">
    <source>
        <dbReference type="SAM" id="MobiDB-lite"/>
    </source>
</evidence>
<protein>
    <recommendedName>
        <fullName evidence="2">DUF7053 domain-containing protein</fullName>
    </recommendedName>
</protein>
<reference evidence="3 4" key="1">
    <citation type="submission" date="2018-12" db="EMBL/GenBank/DDBJ databases">
        <title>Draft genome sequence of Xylaria grammica IHI A82.</title>
        <authorList>
            <person name="Buettner E."/>
            <person name="Kellner H."/>
        </authorList>
    </citation>
    <scope>NUCLEOTIDE SEQUENCE [LARGE SCALE GENOMIC DNA]</scope>
    <source>
        <strain evidence="3 4">IHI A82</strain>
    </source>
</reference>
<dbReference type="InterPro" id="IPR055481">
    <property type="entry name" value="DUF7053"/>
</dbReference>
<keyword evidence="4" id="KW-1185">Reference proteome</keyword>
<dbReference type="Proteomes" id="UP000286045">
    <property type="component" value="Unassembled WGS sequence"/>
</dbReference>
<evidence type="ECO:0000259" key="2">
    <source>
        <dbReference type="Pfam" id="PF23155"/>
    </source>
</evidence>